<feature type="domain" description="CCHC-type" evidence="3">
    <location>
        <begin position="420"/>
        <end position="436"/>
    </location>
</feature>
<organism evidence="4 5">
    <name type="scientific">Cimex lectularius</name>
    <name type="common">Bed bug</name>
    <name type="synonym">Acanthia lectularia</name>
    <dbReference type="NCBI Taxonomy" id="79782"/>
    <lineage>
        <taxon>Eukaryota</taxon>
        <taxon>Metazoa</taxon>
        <taxon>Ecdysozoa</taxon>
        <taxon>Arthropoda</taxon>
        <taxon>Hexapoda</taxon>
        <taxon>Insecta</taxon>
        <taxon>Pterygota</taxon>
        <taxon>Neoptera</taxon>
        <taxon>Paraneoptera</taxon>
        <taxon>Hemiptera</taxon>
        <taxon>Heteroptera</taxon>
        <taxon>Panheteroptera</taxon>
        <taxon>Cimicomorpha</taxon>
        <taxon>Cimicidae</taxon>
        <taxon>Cimex</taxon>
    </lineage>
</organism>
<dbReference type="EnsemblMetazoa" id="XM_014404419.2">
    <property type="protein sequence ID" value="XP_014259905.1"/>
    <property type="gene ID" value="LOC106672755"/>
</dbReference>
<dbReference type="RefSeq" id="XP_014259905.1">
    <property type="nucleotide sequence ID" value="XM_014404419.2"/>
</dbReference>
<dbReference type="GO" id="GO:0008270">
    <property type="term" value="F:zinc ion binding"/>
    <property type="evidence" value="ECO:0007669"/>
    <property type="project" value="UniProtKB-KW"/>
</dbReference>
<dbReference type="SUPFAM" id="SSF57756">
    <property type="entry name" value="Retrovirus zinc finger-like domains"/>
    <property type="match status" value="1"/>
</dbReference>
<dbReference type="CTD" id="36595"/>
<keyword evidence="1" id="KW-0863">Zinc-finger</keyword>
<protein>
    <recommendedName>
        <fullName evidence="3">CCHC-type domain-containing protein</fullName>
    </recommendedName>
</protein>
<dbReference type="Pfam" id="PF03732">
    <property type="entry name" value="Retrotrans_gag"/>
    <property type="match status" value="1"/>
</dbReference>
<evidence type="ECO:0000313" key="5">
    <source>
        <dbReference type="Proteomes" id="UP000494040"/>
    </source>
</evidence>
<keyword evidence="1" id="KW-0862">Zinc</keyword>
<dbReference type="OMA" id="LEESMEC"/>
<feature type="region of interest" description="Disordered" evidence="2">
    <location>
        <begin position="147"/>
        <end position="181"/>
    </location>
</feature>
<dbReference type="Proteomes" id="UP000494040">
    <property type="component" value="Unassembled WGS sequence"/>
</dbReference>
<evidence type="ECO:0000256" key="1">
    <source>
        <dbReference type="PROSITE-ProRule" id="PRU00047"/>
    </source>
</evidence>
<accession>A0A8I6SB28</accession>
<proteinExistence type="predicted"/>
<dbReference type="InterPro" id="IPR001878">
    <property type="entry name" value="Znf_CCHC"/>
</dbReference>
<dbReference type="Gene3D" id="4.10.60.10">
    <property type="entry name" value="Zinc finger, CCHC-type"/>
    <property type="match status" value="1"/>
</dbReference>
<feature type="compositionally biased region" description="Basic and acidic residues" evidence="2">
    <location>
        <begin position="151"/>
        <end position="176"/>
    </location>
</feature>
<dbReference type="PROSITE" id="PS50158">
    <property type="entry name" value="ZF_CCHC"/>
    <property type="match status" value="1"/>
</dbReference>
<dbReference type="KEGG" id="clec:106672755"/>
<name>A0A8I6SB28_CIMLE</name>
<sequence length="470" mass="54257">MKMDVNRLNRDELEYELSIRGAFSEHSDVDELRKRVRRLLKLEAEGRLASPIHLPSNTGEELNICSGKIETLRPKIEEFLKGNTADFRKIDAKLQHVTNRLSRLSSGSDEEKRTKSRLLDECLEWMEDVSSAVGPPQKVVEEEDLLTGQFKPDKHSATSQRPEDEGAEGESGKEEFTTQWTPEEPRSARVLFETPVEPSVVLRKTQIPPKDWKIHFSGENDELSLHAFLETVEELMLSRNVSERDLFDSAFDLFRGKALVWYRAVRREVGTWKELVAELRAEYEPADYHFRLWDEIRRRTQGPTESIGFYVAVMKNYFHRLPQLPSQSEMLQVVRGNLQPYYLERLSLQNIESLNELVAVGRKLEETRRRISAQRPPPLPRDSLEPDLAYTPPRRRQEVNIQAIEEPVCPLNNPPKPEFRCWNCDGNGHAFRRCPDPKRQFCTGCGRKEMFKSQCPTCRSVPGNGQASQA</sequence>
<dbReference type="InterPro" id="IPR005162">
    <property type="entry name" value="Retrotrans_gag_dom"/>
</dbReference>
<dbReference type="InterPro" id="IPR036875">
    <property type="entry name" value="Znf_CCHC_sf"/>
</dbReference>
<keyword evidence="1" id="KW-0479">Metal-binding</keyword>
<dbReference type="GO" id="GO:0003676">
    <property type="term" value="F:nucleic acid binding"/>
    <property type="evidence" value="ECO:0007669"/>
    <property type="project" value="InterPro"/>
</dbReference>
<keyword evidence="5" id="KW-1185">Reference proteome</keyword>
<dbReference type="GeneID" id="106672755"/>
<feature type="region of interest" description="Disordered" evidence="2">
    <location>
        <begin position="369"/>
        <end position="389"/>
    </location>
</feature>
<dbReference type="AlphaFoldDB" id="A0A8I6SB28"/>
<evidence type="ECO:0000313" key="4">
    <source>
        <dbReference type="EnsemblMetazoa" id="XP_014259905.1"/>
    </source>
</evidence>
<evidence type="ECO:0000256" key="2">
    <source>
        <dbReference type="SAM" id="MobiDB-lite"/>
    </source>
</evidence>
<dbReference type="OrthoDB" id="6628863at2759"/>
<reference evidence="4" key="1">
    <citation type="submission" date="2022-01" db="UniProtKB">
        <authorList>
            <consortium name="EnsemblMetazoa"/>
        </authorList>
    </citation>
    <scope>IDENTIFICATION</scope>
</reference>
<evidence type="ECO:0000259" key="3">
    <source>
        <dbReference type="PROSITE" id="PS50158"/>
    </source>
</evidence>